<dbReference type="InterPro" id="IPR007349">
    <property type="entry name" value="DUF418"/>
</dbReference>
<feature type="domain" description="Heparan-alpha-glucosaminide N-acetyltransferase catalytic" evidence="3">
    <location>
        <begin position="23"/>
        <end position="212"/>
    </location>
</feature>
<sequence length="377" mass="41556">MATPATNMTPSGPSPASAIATARMPGIDVARALAVLGMVLVNYKLMMDAATRGPDWLTGLSSMIDGRAATLFVMLAGLGISLRSRRVREHREHLRFERVSLLKRAAVLFAAGLLNLHIWEWDILHFYGVYLAFAACLLNVRGAVLWLLAAGCVAMDVVLEIYVHSDTETHFWSFRGMIFNLFAGGVHPVFPWMAFLLIGMWIGRQDLSQRRTRRRILVPACAVIVCCTLFHVVVFNALEPFALDASGDKWLSPVVLLLLAVCVFSDAAIAAVVLCLCIAGTQHRAERRWVAALVATGQLAFTLYIAHAIAILIPLQHGLLQEGSLALSIAYSLAFYIVAVMLCVWWRRRWPYGPLEGLIRQITGRTTPAPWGGERLP</sequence>
<evidence type="ECO:0000313" key="4">
    <source>
        <dbReference type="EMBL" id="ETX01350.1"/>
    </source>
</evidence>
<feature type="transmembrane region" description="Helical" evidence="1">
    <location>
        <begin position="101"/>
        <end position="118"/>
    </location>
</feature>
<dbReference type="InterPro" id="IPR052529">
    <property type="entry name" value="Bact_Transport_Assoc"/>
</dbReference>
<organism evidence="4 5">
    <name type="scientific">Entotheonella factor</name>
    <dbReference type="NCBI Taxonomy" id="1429438"/>
    <lineage>
        <taxon>Bacteria</taxon>
        <taxon>Pseudomonadati</taxon>
        <taxon>Nitrospinota/Tectimicrobiota group</taxon>
        <taxon>Candidatus Tectimicrobiota</taxon>
        <taxon>Candidatus Entotheonellia</taxon>
        <taxon>Candidatus Entotheonellales</taxon>
        <taxon>Candidatus Entotheonellaceae</taxon>
        <taxon>Candidatus Entotheonella</taxon>
    </lineage>
</organism>
<keyword evidence="1" id="KW-0812">Transmembrane</keyword>
<feature type="transmembrane region" description="Helical" evidence="1">
    <location>
        <begin position="59"/>
        <end position="80"/>
    </location>
</feature>
<feature type="transmembrane region" description="Helical" evidence="1">
    <location>
        <begin position="29"/>
        <end position="47"/>
    </location>
</feature>
<keyword evidence="1" id="KW-1133">Transmembrane helix</keyword>
<comment type="caution">
    <text evidence="4">The sequence shown here is derived from an EMBL/GenBank/DDBJ whole genome shotgun (WGS) entry which is preliminary data.</text>
</comment>
<feature type="transmembrane region" description="Helical" evidence="1">
    <location>
        <begin position="216"/>
        <end position="238"/>
    </location>
</feature>
<dbReference type="Proteomes" id="UP000019141">
    <property type="component" value="Unassembled WGS sequence"/>
</dbReference>
<dbReference type="AlphaFoldDB" id="W4LU22"/>
<evidence type="ECO:0000259" key="3">
    <source>
        <dbReference type="Pfam" id="PF07786"/>
    </source>
</evidence>
<dbReference type="PANTHER" id="PTHR30590">
    <property type="entry name" value="INNER MEMBRANE PROTEIN"/>
    <property type="match status" value="1"/>
</dbReference>
<feature type="transmembrane region" description="Helical" evidence="1">
    <location>
        <begin position="325"/>
        <end position="346"/>
    </location>
</feature>
<accession>W4LU22</accession>
<protein>
    <recommendedName>
        <fullName evidence="6">DUF418 domain-containing protein</fullName>
    </recommendedName>
</protein>
<feature type="domain" description="DUF418" evidence="2">
    <location>
        <begin position="227"/>
        <end position="364"/>
    </location>
</feature>
<dbReference type="Pfam" id="PF04235">
    <property type="entry name" value="DUF418"/>
    <property type="match status" value="1"/>
</dbReference>
<dbReference type="Pfam" id="PF07786">
    <property type="entry name" value="HGSNAT_cat"/>
    <property type="match status" value="1"/>
</dbReference>
<evidence type="ECO:0008006" key="6">
    <source>
        <dbReference type="Google" id="ProtNLM"/>
    </source>
</evidence>
<feature type="transmembrane region" description="Helical" evidence="1">
    <location>
        <begin position="250"/>
        <end position="277"/>
    </location>
</feature>
<evidence type="ECO:0000256" key="1">
    <source>
        <dbReference type="SAM" id="Phobius"/>
    </source>
</evidence>
<keyword evidence="5" id="KW-1185">Reference proteome</keyword>
<evidence type="ECO:0000259" key="2">
    <source>
        <dbReference type="Pfam" id="PF04235"/>
    </source>
</evidence>
<dbReference type="InterPro" id="IPR012429">
    <property type="entry name" value="HGSNAT_cat"/>
</dbReference>
<keyword evidence="1" id="KW-0472">Membrane</keyword>
<gene>
    <name evidence="4" type="ORF">ETSY1_07685</name>
</gene>
<dbReference type="PANTHER" id="PTHR30590:SF3">
    <property type="entry name" value="HYPOTHETICAL MEMBRANE SPANNING PROTEIN"/>
    <property type="match status" value="1"/>
</dbReference>
<evidence type="ECO:0000313" key="5">
    <source>
        <dbReference type="Proteomes" id="UP000019141"/>
    </source>
</evidence>
<dbReference type="HOGENOM" id="CLU_036065_2_0_7"/>
<reference evidence="4 5" key="1">
    <citation type="journal article" date="2014" name="Nature">
        <title>An environmental bacterial taxon with a large and distinct metabolic repertoire.</title>
        <authorList>
            <person name="Wilson M.C."/>
            <person name="Mori T."/>
            <person name="Ruckert C."/>
            <person name="Uria A.R."/>
            <person name="Helf M.J."/>
            <person name="Takada K."/>
            <person name="Gernert C."/>
            <person name="Steffens U.A."/>
            <person name="Heycke N."/>
            <person name="Schmitt S."/>
            <person name="Rinke C."/>
            <person name="Helfrich E.J."/>
            <person name="Brachmann A.O."/>
            <person name="Gurgui C."/>
            <person name="Wakimoto T."/>
            <person name="Kracht M."/>
            <person name="Crusemann M."/>
            <person name="Hentschel U."/>
            <person name="Abe I."/>
            <person name="Matsunaga S."/>
            <person name="Kalinowski J."/>
            <person name="Takeyama H."/>
            <person name="Piel J."/>
        </authorList>
    </citation>
    <scope>NUCLEOTIDE SEQUENCE [LARGE SCALE GENOMIC DNA]</scope>
    <source>
        <strain evidence="5">TSY1</strain>
    </source>
</reference>
<name>W4LU22_ENTF1</name>
<feature type="transmembrane region" description="Helical" evidence="1">
    <location>
        <begin position="124"/>
        <end position="140"/>
    </location>
</feature>
<dbReference type="EMBL" id="AZHW01000242">
    <property type="protein sequence ID" value="ETX01350.1"/>
    <property type="molecule type" value="Genomic_DNA"/>
</dbReference>
<feature type="transmembrane region" description="Helical" evidence="1">
    <location>
        <begin position="145"/>
        <end position="165"/>
    </location>
</feature>
<feature type="transmembrane region" description="Helical" evidence="1">
    <location>
        <begin position="289"/>
        <end position="313"/>
    </location>
</feature>
<feature type="transmembrane region" description="Helical" evidence="1">
    <location>
        <begin position="177"/>
        <end position="204"/>
    </location>
</feature>
<proteinExistence type="predicted"/>